<dbReference type="InterPro" id="IPR037192">
    <property type="entry name" value="ERO1-like_sf"/>
</dbReference>
<evidence type="ECO:0000313" key="16">
    <source>
        <dbReference type="EMBL" id="GMH54009.1"/>
    </source>
</evidence>
<evidence type="ECO:0000256" key="7">
    <source>
        <dbReference type="ARBA" id="ARBA00022729"/>
    </source>
</evidence>
<keyword evidence="5" id="KW-0813">Transport</keyword>
<sequence length="356" mass="40811">MAISQLNSATTRRVTPSFDDYMQPGVEVIHDVINPGLLVPLSNLMQDSPSFRLYSIDMLASCEYLPQELGECVSESCEVYPIDEEEVPENIMGVDQSEWRFDLDGWARWDMPSEDYYDTQDFPESYTSYDGKEVWEFIHEFIEFPSNTAVPNSWRLDYNKAVRGLHSSISAHILRSMKDKMENGENDVSSLRWDDEVERRIYSQPGAIENLYFLYMLLLSAVREARVRLIEDCENGSIDKETSQGLKDLLEEQFWRGHCDTIDLAANQMRSHGTGEDDTFWKARNRTRDFMRIMNCVQCNVCKLHGKIAVLGMSTALQILLGKEGDGVNQERIEKLKRVELAALLTTTGKVARAVE</sequence>
<keyword evidence="6" id="KW-0285">Flavoprotein</keyword>
<dbReference type="GO" id="GO:0016972">
    <property type="term" value="F:thiol oxidase activity"/>
    <property type="evidence" value="ECO:0007669"/>
    <property type="project" value="InterPro"/>
</dbReference>
<evidence type="ECO:0000256" key="1">
    <source>
        <dbReference type="ARBA" id="ARBA00001974"/>
    </source>
</evidence>
<dbReference type="InterPro" id="IPR007266">
    <property type="entry name" value="Ero1"/>
</dbReference>
<evidence type="ECO:0000256" key="13">
    <source>
        <dbReference type="ARBA" id="ARBA00023157"/>
    </source>
</evidence>
<evidence type="ECO:0000256" key="15">
    <source>
        <dbReference type="ARBA" id="ARBA00023284"/>
    </source>
</evidence>
<evidence type="ECO:0000256" key="9">
    <source>
        <dbReference type="ARBA" id="ARBA00022827"/>
    </source>
</evidence>
<keyword evidence="7" id="KW-0732">Signal</keyword>
<evidence type="ECO:0000256" key="11">
    <source>
        <dbReference type="ARBA" id="ARBA00023002"/>
    </source>
</evidence>
<dbReference type="PANTHER" id="PTHR12613">
    <property type="entry name" value="ERO1-RELATED"/>
    <property type="match status" value="1"/>
</dbReference>
<dbReference type="AlphaFoldDB" id="A0A9W6ZP37"/>
<keyword evidence="12" id="KW-0472">Membrane</keyword>
<keyword evidence="8" id="KW-0256">Endoplasmic reticulum</keyword>
<comment type="subunit">
    <text evidence="4">May function both as a monomer and a homodimer.</text>
</comment>
<comment type="caution">
    <text evidence="16">The sequence shown here is derived from an EMBL/GenBank/DDBJ whole genome shotgun (WGS) entry which is preliminary data.</text>
</comment>
<evidence type="ECO:0000256" key="6">
    <source>
        <dbReference type="ARBA" id="ARBA00022630"/>
    </source>
</evidence>
<evidence type="ECO:0000313" key="17">
    <source>
        <dbReference type="Proteomes" id="UP001165082"/>
    </source>
</evidence>
<proteinExistence type="inferred from homology"/>
<comment type="subcellular location">
    <subcellularLocation>
        <location evidence="2">Endoplasmic reticulum membrane</location>
        <topology evidence="2">Peripheral membrane protein</topology>
        <orientation evidence="2">Lumenal side</orientation>
    </subcellularLocation>
</comment>
<name>A0A9W6ZP37_9STRA</name>
<keyword evidence="14" id="KW-0325">Glycoprotein</keyword>
<dbReference type="PANTHER" id="PTHR12613:SF0">
    <property type="entry name" value="ERO1-LIKE PROTEIN"/>
    <property type="match status" value="1"/>
</dbReference>
<keyword evidence="13" id="KW-1015">Disulfide bond</keyword>
<evidence type="ECO:0000256" key="3">
    <source>
        <dbReference type="ARBA" id="ARBA00008277"/>
    </source>
</evidence>
<dbReference type="Proteomes" id="UP001165082">
    <property type="component" value="Unassembled WGS sequence"/>
</dbReference>
<evidence type="ECO:0000256" key="2">
    <source>
        <dbReference type="ARBA" id="ARBA00004367"/>
    </source>
</evidence>
<keyword evidence="10" id="KW-0249">Electron transport</keyword>
<keyword evidence="9" id="KW-0274">FAD</keyword>
<reference evidence="16" key="1">
    <citation type="submission" date="2022-07" db="EMBL/GenBank/DDBJ databases">
        <title>Genome analysis of Parmales, a sister group of diatoms, reveals the evolutionary specialization of diatoms from phago-mixotrophs to photoautotrophs.</title>
        <authorList>
            <person name="Ban H."/>
            <person name="Sato S."/>
            <person name="Yoshikawa S."/>
            <person name="Kazumasa Y."/>
            <person name="Nakamura Y."/>
            <person name="Ichinomiya M."/>
            <person name="Saitoh K."/>
            <person name="Sato N."/>
            <person name="Blanc-Mathieu R."/>
            <person name="Endo H."/>
            <person name="Kuwata A."/>
            <person name="Ogata H."/>
        </authorList>
    </citation>
    <scope>NUCLEOTIDE SEQUENCE</scope>
</reference>
<dbReference type="Pfam" id="PF04137">
    <property type="entry name" value="ERO1"/>
    <property type="match status" value="1"/>
</dbReference>
<keyword evidence="15" id="KW-0676">Redox-active center</keyword>
<evidence type="ECO:0000256" key="5">
    <source>
        <dbReference type="ARBA" id="ARBA00022448"/>
    </source>
</evidence>
<dbReference type="SUPFAM" id="SSF110019">
    <property type="entry name" value="ERO1-like"/>
    <property type="match status" value="1"/>
</dbReference>
<feature type="non-terminal residue" evidence="16">
    <location>
        <position position="356"/>
    </location>
</feature>
<evidence type="ECO:0000256" key="10">
    <source>
        <dbReference type="ARBA" id="ARBA00022982"/>
    </source>
</evidence>
<evidence type="ECO:0000256" key="12">
    <source>
        <dbReference type="ARBA" id="ARBA00023136"/>
    </source>
</evidence>
<dbReference type="GO" id="GO:0071949">
    <property type="term" value="F:FAD binding"/>
    <property type="evidence" value="ECO:0007669"/>
    <property type="project" value="InterPro"/>
</dbReference>
<organism evidence="16 17">
    <name type="scientific">Triparma retinervis</name>
    <dbReference type="NCBI Taxonomy" id="2557542"/>
    <lineage>
        <taxon>Eukaryota</taxon>
        <taxon>Sar</taxon>
        <taxon>Stramenopiles</taxon>
        <taxon>Ochrophyta</taxon>
        <taxon>Bolidophyceae</taxon>
        <taxon>Parmales</taxon>
        <taxon>Triparmaceae</taxon>
        <taxon>Triparma</taxon>
    </lineage>
</organism>
<dbReference type="GO" id="GO:0005789">
    <property type="term" value="C:endoplasmic reticulum membrane"/>
    <property type="evidence" value="ECO:0007669"/>
    <property type="project" value="UniProtKB-SubCell"/>
</dbReference>
<dbReference type="EMBL" id="BRXZ01000791">
    <property type="protein sequence ID" value="GMH54009.1"/>
    <property type="molecule type" value="Genomic_DNA"/>
</dbReference>
<dbReference type="GO" id="GO:0034975">
    <property type="term" value="P:protein folding in endoplasmic reticulum"/>
    <property type="evidence" value="ECO:0007669"/>
    <property type="project" value="InterPro"/>
</dbReference>
<protein>
    <submittedName>
        <fullName evidence="16">Uncharacterized protein</fullName>
    </submittedName>
</protein>
<accession>A0A9W6ZP37</accession>
<dbReference type="OrthoDB" id="269384at2759"/>
<keyword evidence="17" id="KW-1185">Reference proteome</keyword>
<gene>
    <name evidence="16" type="ORF">TrRE_jg4530</name>
</gene>
<evidence type="ECO:0000256" key="4">
    <source>
        <dbReference type="ARBA" id="ARBA00011802"/>
    </source>
</evidence>
<keyword evidence="11" id="KW-0560">Oxidoreductase</keyword>
<evidence type="ECO:0000256" key="14">
    <source>
        <dbReference type="ARBA" id="ARBA00023180"/>
    </source>
</evidence>
<comment type="cofactor">
    <cofactor evidence="1">
        <name>FAD</name>
        <dbReference type="ChEBI" id="CHEBI:57692"/>
    </cofactor>
</comment>
<dbReference type="GO" id="GO:0015035">
    <property type="term" value="F:protein-disulfide reductase activity"/>
    <property type="evidence" value="ECO:0007669"/>
    <property type="project" value="InterPro"/>
</dbReference>
<evidence type="ECO:0000256" key="8">
    <source>
        <dbReference type="ARBA" id="ARBA00022824"/>
    </source>
</evidence>
<comment type="similarity">
    <text evidence="3">Belongs to the EROs family.</text>
</comment>